<proteinExistence type="predicted"/>
<comment type="caution">
    <text evidence="3">The sequence shown here is derived from an EMBL/GenBank/DDBJ whole genome shotgun (WGS) entry which is preliminary data.</text>
</comment>
<feature type="region of interest" description="Disordered" evidence="1">
    <location>
        <begin position="1"/>
        <end position="44"/>
    </location>
</feature>
<reference evidence="3 4" key="1">
    <citation type="submission" date="2022-03" db="EMBL/GenBank/DDBJ databases">
        <title>Sinomonas sp. isolated from a soil.</title>
        <authorList>
            <person name="Han J."/>
            <person name="Kim D.-U."/>
        </authorList>
    </citation>
    <scope>NUCLEOTIDE SEQUENCE [LARGE SCALE GENOMIC DNA]</scope>
    <source>
        <strain evidence="3 4">5-5</strain>
    </source>
</reference>
<feature type="transmembrane region" description="Helical" evidence="2">
    <location>
        <begin position="67"/>
        <end position="86"/>
    </location>
</feature>
<protein>
    <submittedName>
        <fullName evidence="3">Uncharacterized protein</fullName>
    </submittedName>
</protein>
<sequence>MTGNGESEHAQVTESEQTEKSKMNSAAADESTDEQSSEPEYPEDQMKLIHDEVNRARLATVSRISGFYTRATILVSASGIYTALQATKHVDVLGIAGIALFLAAALIGISALWPRSHRPEADIAASVDALLAGPSRYRVQEAIMHANREALIDDMQLAEKIGKRVRWGYAVLVLAWAVSSASAFMTVSFNWKGG</sequence>
<feature type="compositionally biased region" description="Acidic residues" evidence="1">
    <location>
        <begin position="30"/>
        <end position="43"/>
    </location>
</feature>
<dbReference type="EMBL" id="JAKZBV010000001">
    <property type="protein sequence ID" value="MCH6470691.1"/>
    <property type="molecule type" value="Genomic_DNA"/>
</dbReference>
<evidence type="ECO:0000313" key="3">
    <source>
        <dbReference type="EMBL" id="MCH6470691.1"/>
    </source>
</evidence>
<feature type="compositionally biased region" description="Basic and acidic residues" evidence="1">
    <location>
        <begin position="1"/>
        <end position="22"/>
    </location>
</feature>
<evidence type="ECO:0000256" key="1">
    <source>
        <dbReference type="SAM" id="MobiDB-lite"/>
    </source>
</evidence>
<gene>
    <name evidence="3" type="ORF">L0M17_12010</name>
</gene>
<evidence type="ECO:0000313" key="4">
    <source>
        <dbReference type="Proteomes" id="UP001202922"/>
    </source>
</evidence>
<keyword evidence="2" id="KW-1133">Transmembrane helix</keyword>
<keyword evidence="2" id="KW-0812">Transmembrane</keyword>
<feature type="transmembrane region" description="Helical" evidence="2">
    <location>
        <begin position="167"/>
        <end position="191"/>
    </location>
</feature>
<accession>A0ABS9U1W8</accession>
<feature type="transmembrane region" description="Helical" evidence="2">
    <location>
        <begin position="92"/>
        <end position="113"/>
    </location>
</feature>
<dbReference type="Proteomes" id="UP001202922">
    <property type="component" value="Unassembled WGS sequence"/>
</dbReference>
<dbReference type="RefSeq" id="WP_241054198.1">
    <property type="nucleotide sequence ID" value="NZ_JAKZBV010000001.1"/>
</dbReference>
<evidence type="ECO:0000256" key="2">
    <source>
        <dbReference type="SAM" id="Phobius"/>
    </source>
</evidence>
<name>A0ABS9U1W8_9MICC</name>
<keyword evidence="4" id="KW-1185">Reference proteome</keyword>
<organism evidence="3 4">
    <name type="scientific">Sinomonas terrae</name>
    <dbReference type="NCBI Taxonomy" id="2908838"/>
    <lineage>
        <taxon>Bacteria</taxon>
        <taxon>Bacillati</taxon>
        <taxon>Actinomycetota</taxon>
        <taxon>Actinomycetes</taxon>
        <taxon>Micrococcales</taxon>
        <taxon>Micrococcaceae</taxon>
        <taxon>Sinomonas</taxon>
    </lineage>
</organism>
<keyword evidence="2" id="KW-0472">Membrane</keyword>